<reference evidence="1" key="2">
    <citation type="submission" date="2016-06" db="EMBL/GenBank/DDBJ databases">
        <title>The genome of a short-lived fish provides insights into sex chromosome evolution and the genetic control of aging.</title>
        <authorList>
            <person name="Reichwald K."/>
            <person name="Felder M."/>
            <person name="Petzold A."/>
            <person name="Koch P."/>
            <person name="Groth M."/>
            <person name="Platzer M."/>
        </authorList>
    </citation>
    <scope>NUCLEOTIDE SEQUENCE</scope>
    <source>
        <tissue evidence="1">Brain</tissue>
    </source>
</reference>
<dbReference type="EMBL" id="HAEC01008749">
    <property type="protein sequence ID" value="SBQ76887.1"/>
    <property type="molecule type" value="Transcribed_RNA"/>
</dbReference>
<protein>
    <submittedName>
        <fullName evidence="1">Uncharacterized protein</fullName>
    </submittedName>
</protein>
<feature type="non-terminal residue" evidence="1">
    <location>
        <position position="84"/>
    </location>
</feature>
<feature type="non-terminal residue" evidence="1">
    <location>
        <position position="1"/>
    </location>
</feature>
<name>A0A1A8H0R6_9TELE</name>
<accession>A0A1A8H0R6</accession>
<organism evidence="1">
    <name type="scientific">Nothobranchius korthausae</name>
    <dbReference type="NCBI Taxonomy" id="1143690"/>
    <lineage>
        <taxon>Eukaryota</taxon>
        <taxon>Metazoa</taxon>
        <taxon>Chordata</taxon>
        <taxon>Craniata</taxon>
        <taxon>Vertebrata</taxon>
        <taxon>Euteleostomi</taxon>
        <taxon>Actinopterygii</taxon>
        <taxon>Neopterygii</taxon>
        <taxon>Teleostei</taxon>
        <taxon>Neoteleostei</taxon>
        <taxon>Acanthomorphata</taxon>
        <taxon>Ovalentaria</taxon>
        <taxon>Atherinomorphae</taxon>
        <taxon>Cyprinodontiformes</taxon>
        <taxon>Nothobranchiidae</taxon>
        <taxon>Nothobranchius</taxon>
    </lineage>
</organism>
<evidence type="ECO:0000313" key="1">
    <source>
        <dbReference type="EMBL" id="SBQ76887.1"/>
    </source>
</evidence>
<reference evidence="1" key="1">
    <citation type="submission" date="2016-05" db="EMBL/GenBank/DDBJ databases">
        <authorList>
            <person name="Lavstsen T."/>
            <person name="Jespersen J.S."/>
        </authorList>
    </citation>
    <scope>NUCLEOTIDE SEQUENCE</scope>
    <source>
        <tissue evidence="1">Brain</tissue>
    </source>
</reference>
<proteinExistence type="predicted"/>
<dbReference type="AlphaFoldDB" id="A0A1A8H0R6"/>
<gene>
    <name evidence="1" type="primary">Nfu_g_1_001560</name>
</gene>
<sequence length="84" mass="9337">TTAKSELQSLVMCAYWVFNVQGGTQLHDSLPSRLNTFAFNFSLRTSTKLIAVLSINSQFATNSPIPVHSNLRQKHGASQQRKIC</sequence>